<dbReference type="PANTHER" id="PTHR33841:SF1">
    <property type="entry name" value="DNA METHYLTRANSFERASE A"/>
    <property type="match status" value="1"/>
</dbReference>
<dbReference type="GO" id="GO:0006304">
    <property type="term" value="P:DNA modification"/>
    <property type="evidence" value="ECO:0007669"/>
    <property type="project" value="InterPro"/>
</dbReference>
<comment type="catalytic activity">
    <reaction evidence="5">
        <text>a 2'-deoxyadenosine in DNA + S-adenosyl-L-methionine = an N(6)-methyl-2'-deoxyadenosine in DNA + S-adenosyl-L-homocysteine + H(+)</text>
        <dbReference type="Rhea" id="RHEA:15197"/>
        <dbReference type="Rhea" id="RHEA-COMP:12418"/>
        <dbReference type="Rhea" id="RHEA-COMP:12419"/>
        <dbReference type="ChEBI" id="CHEBI:15378"/>
        <dbReference type="ChEBI" id="CHEBI:57856"/>
        <dbReference type="ChEBI" id="CHEBI:59789"/>
        <dbReference type="ChEBI" id="CHEBI:90615"/>
        <dbReference type="ChEBI" id="CHEBI:90616"/>
        <dbReference type="EC" id="2.1.1.72"/>
    </reaction>
</comment>
<dbReference type="InterPro" id="IPR046820">
    <property type="entry name" value="MmeI_TRD"/>
</dbReference>
<evidence type="ECO:0000256" key="1">
    <source>
        <dbReference type="ARBA" id="ARBA00011900"/>
    </source>
</evidence>
<evidence type="ECO:0000313" key="10">
    <source>
        <dbReference type="Proteomes" id="UP000000657"/>
    </source>
</evidence>
<dbReference type="KEGG" id="fal:FRAAL0249"/>
<dbReference type="PROSITE" id="PS00092">
    <property type="entry name" value="N6_MTASE"/>
    <property type="match status" value="1"/>
</dbReference>
<keyword evidence="2" id="KW-0489">Methyltransferase</keyword>
<dbReference type="STRING" id="326424.FRAAL0249"/>
<sequence>MSAGTASAGTAGAGTKSRGRGGSGGPGGSGRRRPPVQDGAAQHRDWLSLIDVSGPFLSLPVLRRVWPTLDALEKKTRERLRREHAAWLDAPAAGQRDWARFVLAELLGWGDALVWPEAAGRLDVGTVDARTVDARTDARTDARAETETETGAADPLSALAVDIDQHDTRVVPSFVLVDPNVDVAGAGAGVKPDAVRLLGLVVAPGQSPTGRIAGQAWAATPVDRAALACRHHGVELALVTNGRQWALVWAPRGGVTTTAVFDAVSWPEAAERDVVRAFVSLLCRRRFFGVPDSETLVPLLKASLGSQEEITEALGVQVRQAVELLVAAFGRWHVAEGARGGVGLRDVREHDVYRGAVAVMMRIVFLLYAEERGLLPADNDLYAGTYSVGRLCAELEQQLSDGATEDDLEQSTAAWHRLRAVFTAVYTGVDHPRLRMHAHGGSLFDPATHPWLPLGVDDRTVLHMLRAVQYIQVGSGRSRERRTLSFRSLDVEQIGYVYEGLLSYDAKRAGAGEVVVGLVGKEGLEAEATLSELEDLASRHRGRPLLAAALAETYAASGLGSAKAIEKRLVPLEDAEREEARKALLAVTRGDYPTAERLLPFFGLLRRDLRDQPVVILESGLYVTESPLRKNTGTHYTPRFLAEEVANNALEPLVYAPGPLQTADTTAWKLRSSTDILALKVADIAMGSAAFLVAAARYLGARLVEAWTLEGDPRARGRSDANLPGHDETGEWLGRDAEEDEVVVEARRQIIEHCLYGADINEMAVEMAKLSLWLVSMDTRRPFTFLDDKLVAGDSLLGITSLDQLEYMHLDPAKGREIHSDIFGWTAGIRELVRDVAAERRELVEKDGSSLDGLDEKKALLDDAKARTAQITLFADALIGATLAHAGRGERGQKIASETAAKLAADIAEGRRDVDEAQREITRWLATDHVKGSFARKPIHWPLVFPEVFEKGGFDAIIGNPPFLHGSRITGSSGFSYREFLIDVVASATRGNADLVAFFALRSAMLVNISGQFGLIATNTLAQGDTREVGLDQLVRAGATIRRSIKSEAWPSRAVTLEYCAVWISKTPVNEAAGCVADGRQVAGITTLLDAESRSVGSPKRLVSNEKIAFYGTYVLGMGFTMSPESAVGLIRQEPRNRDVLFPYLGGDDLNSSPTVEASRWIIYFRDWPESKARSYLDCYHQVLRLVKPEREKNSIKQVRERWWIFKRPTTELFRLASGLDRVLVIARHSKTVLPVFVSGDQIMSDATVVFATDSAASMSLLSSSHHYWWADSWASSLKGDLRYTPSDVFETFPLPELASEMRELGERLDGFRREVMLGRQSGLTKTYNLVFDPACKDADIVELREIHRLIDEATFRAYGWDDMIDRGLDHGYHPAGKYTRYTIGPWAQREVLDRLLELNHARYAQEVAAGLHEKGARKKGSRAKPAAAAPPGEALFDI</sequence>
<evidence type="ECO:0000256" key="6">
    <source>
        <dbReference type="SAM" id="MobiDB-lite"/>
    </source>
</evidence>
<dbReference type="eggNOG" id="COG1002">
    <property type="taxonomic scope" value="Bacteria"/>
</dbReference>
<dbReference type="InterPro" id="IPR029063">
    <property type="entry name" value="SAM-dependent_MTases_sf"/>
</dbReference>
<gene>
    <name evidence="9" type="ordered locus">FRAAL0249</name>
</gene>
<name>Q0RU18_FRAAA</name>
<dbReference type="OrthoDB" id="4280289at2"/>
<dbReference type="SUPFAM" id="SSF53335">
    <property type="entry name" value="S-adenosyl-L-methionine-dependent methyltransferases"/>
    <property type="match status" value="1"/>
</dbReference>
<organism evidence="9 10">
    <name type="scientific">Frankia alni (strain DSM 45986 / CECT 9034 / ACN14a)</name>
    <dbReference type="NCBI Taxonomy" id="326424"/>
    <lineage>
        <taxon>Bacteria</taxon>
        <taxon>Bacillati</taxon>
        <taxon>Actinomycetota</taxon>
        <taxon>Actinomycetes</taxon>
        <taxon>Frankiales</taxon>
        <taxon>Frankiaceae</taxon>
        <taxon>Frankia</taxon>
    </lineage>
</organism>
<dbReference type="REBASE" id="13290">
    <property type="entry name" value="FalAORF249P"/>
</dbReference>
<dbReference type="GO" id="GO:0009007">
    <property type="term" value="F:site-specific DNA-methyltransferase (adenine-specific) activity"/>
    <property type="evidence" value="ECO:0007669"/>
    <property type="project" value="UniProtKB-EC"/>
</dbReference>
<dbReference type="InterPro" id="IPR002052">
    <property type="entry name" value="DNA_methylase_N6_adenine_CS"/>
</dbReference>
<dbReference type="InterPro" id="IPR050953">
    <property type="entry name" value="N4_N6_ade-DNA_methylase"/>
</dbReference>
<evidence type="ECO:0000313" key="9">
    <source>
        <dbReference type="EMBL" id="CAJ58926.1"/>
    </source>
</evidence>
<dbReference type="Pfam" id="PF07669">
    <property type="entry name" value="Eco57I"/>
    <property type="match status" value="1"/>
</dbReference>
<proteinExistence type="predicted"/>
<evidence type="ECO:0000256" key="5">
    <source>
        <dbReference type="ARBA" id="ARBA00047942"/>
    </source>
</evidence>
<evidence type="ECO:0000256" key="4">
    <source>
        <dbReference type="ARBA" id="ARBA00022691"/>
    </source>
</evidence>
<dbReference type="RefSeq" id="WP_011601507.1">
    <property type="nucleotide sequence ID" value="NC_008278.1"/>
</dbReference>
<keyword evidence="10" id="KW-1185">Reference proteome</keyword>
<dbReference type="PANTHER" id="PTHR33841">
    <property type="entry name" value="DNA METHYLTRANSFERASE YEEA-RELATED"/>
    <property type="match status" value="1"/>
</dbReference>
<dbReference type="Pfam" id="PF20466">
    <property type="entry name" value="MmeI_TRD"/>
    <property type="match status" value="1"/>
</dbReference>
<feature type="compositionally biased region" description="Low complexity" evidence="6">
    <location>
        <begin position="1"/>
        <end position="16"/>
    </location>
</feature>
<dbReference type="EC" id="2.1.1.72" evidence="1"/>
<keyword evidence="4" id="KW-0949">S-adenosyl-L-methionine</keyword>
<accession>Q0RU18</accession>
<feature type="domain" description="Type II methyltransferase M.TaqI-like" evidence="7">
    <location>
        <begin position="753"/>
        <end position="1023"/>
    </location>
</feature>
<evidence type="ECO:0000256" key="2">
    <source>
        <dbReference type="ARBA" id="ARBA00022603"/>
    </source>
</evidence>
<feature type="compositionally biased region" description="Gly residues" evidence="6">
    <location>
        <begin position="20"/>
        <end position="29"/>
    </location>
</feature>
<dbReference type="GO" id="GO:0032259">
    <property type="term" value="P:methylation"/>
    <property type="evidence" value="ECO:0007669"/>
    <property type="project" value="UniProtKB-KW"/>
</dbReference>
<dbReference type="EMBL" id="CT573213">
    <property type="protein sequence ID" value="CAJ58926.1"/>
    <property type="molecule type" value="Genomic_DNA"/>
</dbReference>
<evidence type="ECO:0000256" key="3">
    <source>
        <dbReference type="ARBA" id="ARBA00022679"/>
    </source>
</evidence>
<dbReference type="InterPro" id="IPR011639">
    <property type="entry name" value="MethylTrfase_TaqI-like_dom"/>
</dbReference>
<feature type="region of interest" description="Disordered" evidence="6">
    <location>
        <begin position="716"/>
        <end position="735"/>
    </location>
</feature>
<keyword evidence="3" id="KW-0808">Transferase</keyword>
<evidence type="ECO:0000259" key="8">
    <source>
        <dbReference type="Pfam" id="PF20466"/>
    </source>
</evidence>
<dbReference type="Proteomes" id="UP000000657">
    <property type="component" value="Chromosome"/>
</dbReference>
<evidence type="ECO:0000259" key="7">
    <source>
        <dbReference type="Pfam" id="PF07669"/>
    </source>
</evidence>
<dbReference type="GO" id="GO:0003676">
    <property type="term" value="F:nucleic acid binding"/>
    <property type="evidence" value="ECO:0007669"/>
    <property type="project" value="InterPro"/>
</dbReference>
<reference evidence="9 10" key="1">
    <citation type="journal article" date="2007" name="Genome Res.">
        <title>Genome characteristics of facultatively symbiotic Frankia sp. strains reflect host range and host plant biogeography.</title>
        <authorList>
            <person name="Normand P."/>
            <person name="Lapierre P."/>
            <person name="Tisa L.S."/>
            <person name="Gogarten J.P."/>
            <person name="Alloisio N."/>
            <person name="Bagnarol E."/>
            <person name="Bassi C.A."/>
            <person name="Berry A.M."/>
            <person name="Bickhart D.M."/>
            <person name="Choisne N."/>
            <person name="Couloux A."/>
            <person name="Cournoyer B."/>
            <person name="Cruveiller S."/>
            <person name="Daubin V."/>
            <person name="Demange N."/>
            <person name="Francino M.P."/>
            <person name="Goltsman E."/>
            <person name="Huang Y."/>
            <person name="Kopp O.R."/>
            <person name="Labarre L."/>
            <person name="Lapidus A."/>
            <person name="Lavire C."/>
            <person name="Marechal J."/>
            <person name="Martinez M."/>
            <person name="Mastronunzio J.E."/>
            <person name="Mullin B.C."/>
            <person name="Niemann J."/>
            <person name="Pujic P."/>
            <person name="Rawnsley T."/>
            <person name="Rouy Z."/>
            <person name="Schenowitz C."/>
            <person name="Sellstedt A."/>
            <person name="Tavares F."/>
            <person name="Tomkins J.P."/>
            <person name="Vallenet D."/>
            <person name="Valverde C."/>
            <person name="Wall L.G."/>
            <person name="Wang Y."/>
            <person name="Medigue C."/>
            <person name="Benson D.R."/>
        </authorList>
    </citation>
    <scope>NUCLEOTIDE SEQUENCE [LARGE SCALE GENOMIC DNA]</scope>
    <source>
        <strain evidence="10">DSM 45986 / CECT 9034 / ACN14a</strain>
    </source>
</reference>
<dbReference type="HOGENOM" id="CLU_004385_0_0_11"/>
<dbReference type="Gene3D" id="3.40.50.150">
    <property type="entry name" value="Vaccinia Virus protein VP39"/>
    <property type="match status" value="2"/>
</dbReference>
<dbReference type="PRINTS" id="PR00507">
    <property type="entry name" value="N12N6MTFRASE"/>
</dbReference>
<feature type="region of interest" description="Disordered" evidence="6">
    <location>
        <begin position="1"/>
        <end position="40"/>
    </location>
</feature>
<feature type="domain" description="MmeI-like target recognition" evidence="8">
    <location>
        <begin position="1117"/>
        <end position="1298"/>
    </location>
</feature>
<protein>
    <recommendedName>
        <fullName evidence="1">site-specific DNA-methyltransferase (adenine-specific)</fullName>
        <ecNumber evidence="1">2.1.1.72</ecNumber>
    </recommendedName>
</protein>